<keyword evidence="1 3" id="KW-0963">Cytoplasm</keyword>
<feature type="region of interest" description="Disordered" evidence="4">
    <location>
        <begin position="67"/>
        <end position="157"/>
    </location>
</feature>
<dbReference type="SUPFAM" id="SSF54814">
    <property type="entry name" value="Prokaryotic type KH domain (KH-domain type II)"/>
    <property type="match status" value="1"/>
</dbReference>
<comment type="similarity">
    <text evidence="3">Belongs to the KhpA RNA-binding protein family.</text>
</comment>
<dbReference type="CDD" id="cd22533">
    <property type="entry name" value="KH-II_YlqC-like"/>
    <property type="match status" value="1"/>
</dbReference>
<feature type="compositionally biased region" description="Basic and acidic residues" evidence="4">
    <location>
        <begin position="126"/>
        <end position="157"/>
    </location>
</feature>
<evidence type="ECO:0000256" key="2">
    <source>
        <dbReference type="ARBA" id="ARBA00022884"/>
    </source>
</evidence>
<comment type="subcellular location">
    <subcellularLocation>
        <location evidence="3">Cytoplasm</location>
    </subcellularLocation>
</comment>
<dbReference type="InterPro" id="IPR020627">
    <property type="entry name" value="KhpA"/>
</dbReference>
<sequence length="157" mass="17412">MKQLLLDIVNSIVDHPEKVKLDESTDSEGTLNFTLTVDPEDMGKIIGKEGKVIKSIRTIIRIPAIKQDKKVNLELTEQDRVDKEDSETNSGSDTGTNSNSSSDSIVEPEEVKADKPKDEEAPEELGDSKSEPKEDKDQKDQKDQDAEDSSPDKAEEK</sequence>
<dbReference type="Pfam" id="PF13083">
    <property type="entry name" value="KH_KhpA-B"/>
    <property type="match status" value="1"/>
</dbReference>
<gene>
    <name evidence="3" type="primary">khpA</name>
    <name evidence="5" type="ORF">A3J50_03980</name>
</gene>
<keyword evidence="3" id="KW-0143">Chaperone</keyword>
<reference evidence="5 6" key="1">
    <citation type="journal article" date="2016" name="Nat. Commun.">
        <title>Thousands of microbial genomes shed light on interconnected biogeochemical processes in an aquifer system.</title>
        <authorList>
            <person name="Anantharaman K."/>
            <person name="Brown C.T."/>
            <person name="Hug L.A."/>
            <person name="Sharon I."/>
            <person name="Castelle C.J."/>
            <person name="Probst A.J."/>
            <person name="Thomas B.C."/>
            <person name="Singh A."/>
            <person name="Wilkins M.J."/>
            <person name="Karaoz U."/>
            <person name="Brodie E.L."/>
            <person name="Williams K.H."/>
            <person name="Hubbard S.S."/>
            <person name="Banfield J.F."/>
        </authorList>
    </citation>
    <scope>NUCLEOTIDE SEQUENCE [LARGE SCALE GENOMIC DNA]</scope>
</reference>
<dbReference type="GO" id="GO:0003723">
    <property type="term" value="F:RNA binding"/>
    <property type="evidence" value="ECO:0007669"/>
    <property type="project" value="UniProtKB-UniRule"/>
</dbReference>
<dbReference type="PANTHER" id="PTHR34654">
    <property type="entry name" value="UPF0109 PROTEIN SCO5592"/>
    <property type="match status" value="1"/>
</dbReference>
<comment type="function">
    <text evidence="3">A probable RNA chaperone. Forms a complex with KhpB which binds to cellular RNA and controls its expression. Plays a role in peptidoglycan (PG) homeostasis and cell length regulation.</text>
</comment>
<dbReference type="GO" id="GO:0008360">
    <property type="term" value="P:regulation of cell shape"/>
    <property type="evidence" value="ECO:0007669"/>
    <property type="project" value="UniProtKB-KW"/>
</dbReference>
<dbReference type="InterPro" id="IPR015946">
    <property type="entry name" value="KH_dom-like_a/b"/>
</dbReference>
<dbReference type="Proteomes" id="UP000177821">
    <property type="component" value="Unassembled WGS sequence"/>
</dbReference>
<comment type="subunit">
    <text evidence="3">Forms a complex with KhpB.</text>
</comment>
<feature type="compositionally biased region" description="Basic and acidic residues" evidence="4">
    <location>
        <begin position="67"/>
        <end position="83"/>
    </location>
</feature>
<dbReference type="InterPro" id="IPR009019">
    <property type="entry name" value="KH_sf_prok-type"/>
</dbReference>
<protein>
    <recommendedName>
        <fullName evidence="3">RNA-binding protein KhpA</fullName>
    </recommendedName>
    <alternativeName>
        <fullName evidence="3">KH-domain protein A</fullName>
    </alternativeName>
</protein>
<evidence type="ECO:0000313" key="5">
    <source>
        <dbReference type="EMBL" id="OGY28562.1"/>
    </source>
</evidence>
<evidence type="ECO:0000256" key="1">
    <source>
        <dbReference type="ARBA" id="ARBA00022490"/>
    </source>
</evidence>
<dbReference type="PROSITE" id="PS50084">
    <property type="entry name" value="KH_TYPE_1"/>
    <property type="match status" value="1"/>
</dbReference>
<dbReference type="PROSITE" id="PS50890">
    <property type="entry name" value="PUA"/>
    <property type="match status" value="1"/>
</dbReference>
<accession>A0A1G1WLF1</accession>
<dbReference type="EMBL" id="MHCX01000048">
    <property type="protein sequence ID" value="OGY28562.1"/>
    <property type="molecule type" value="Genomic_DNA"/>
</dbReference>
<evidence type="ECO:0000256" key="3">
    <source>
        <dbReference type="HAMAP-Rule" id="MF_00088"/>
    </source>
</evidence>
<feature type="compositionally biased region" description="Basic and acidic residues" evidence="4">
    <location>
        <begin position="109"/>
        <end position="119"/>
    </location>
</feature>
<proteinExistence type="inferred from homology"/>
<name>A0A1G1WLF1_9BACT</name>
<organism evidence="5 6">
    <name type="scientific">Candidatus Woykebacteria bacterium RIFCSPHIGHO2_02_FULL_43_16b</name>
    <dbReference type="NCBI Taxonomy" id="1802601"/>
    <lineage>
        <taxon>Bacteria</taxon>
        <taxon>Candidatus Woykeibacteriota</taxon>
    </lineage>
</organism>
<keyword evidence="3" id="KW-0133">Cell shape</keyword>
<dbReference type="GO" id="GO:0005737">
    <property type="term" value="C:cytoplasm"/>
    <property type="evidence" value="ECO:0007669"/>
    <property type="project" value="UniProtKB-SubCell"/>
</dbReference>
<dbReference type="GO" id="GO:0009252">
    <property type="term" value="P:peptidoglycan biosynthetic process"/>
    <property type="evidence" value="ECO:0007669"/>
    <property type="project" value="UniProtKB-UniRule"/>
</dbReference>
<evidence type="ECO:0000313" key="6">
    <source>
        <dbReference type="Proteomes" id="UP000177821"/>
    </source>
</evidence>
<dbReference type="PANTHER" id="PTHR34654:SF1">
    <property type="entry name" value="RNA-BINDING PROTEIN KHPA"/>
    <property type="match status" value="1"/>
</dbReference>
<dbReference type="Gene3D" id="3.30.300.20">
    <property type="match status" value="1"/>
</dbReference>
<dbReference type="AlphaFoldDB" id="A0A1G1WLF1"/>
<evidence type="ECO:0000256" key="4">
    <source>
        <dbReference type="SAM" id="MobiDB-lite"/>
    </source>
</evidence>
<keyword evidence="2 3" id="KW-0694">RNA-binding</keyword>
<feature type="compositionally biased region" description="Low complexity" evidence="4">
    <location>
        <begin position="88"/>
        <end position="104"/>
    </location>
</feature>
<dbReference type="GO" id="GO:0071555">
    <property type="term" value="P:cell wall organization"/>
    <property type="evidence" value="ECO:0007669"/>
    <property type="project" value="UniProtKB-KW"/>
</dbReference>
<dbReference type="HAMAP" id="MF_00088">
    <property type="entry name" value="KhpA"/>
    <property type="match status" value="1"/>
</dbReference>
<keyword evidence="3" id="KW-0961">Cell wall biogenesis/degradation</keyword>
<comment type="caution">
    <text evidence="5">The sequence shown here is derived from an EMBL/GenBank/DDBJ whole genome shotgun (WGS) entry which is preliminary data.</text>
</comment>